<dbReference type="GO" id="GO:0005198">
    <property type="term" value="F:structural molecule activity"/>
    <property type="evidence" value="ECO:0007669"/>
    <property type="project" value="InterPro"/>
</dbReference>
<dbReference type="PANTHER" id="PTHR12894:SF27">
    <property type="entry name" value="TRANSFORMING GROWTH FACTOR-BETA RECEPTOR-ASSOCIATED PROTEIN 1"/>
    <property type="match status" value="1"/>
</dbReference>
<dbReference type="InterPro" id="IPR032914">
    <property type="entry name" value="Vam6/VPS39/TRAP1"/>
</dbReference>
<dbReference type="SUPFAM" id="SSF49348">
    <property type="entry name" value="Clathrin adaptor appendage domain"/>
    <property type="match status" value="1"/>
</dbReference>
<protein>
    <recommendedName>
        <fullName evidence="2">Coatomer gamma subunit appendage Ig-like subdomain domain-containing protein</fullName>
    </recommendedName>
</protein>
<gene>
    <name evidence="3" type="ORF">TrCOL_g7584</name>
</gene>
<dbReference type="GO" id="GO:0006886">
    <property type="term" value="P:intracellular protein transport"/>
    <property type="evidence" value="ECO:0007669"/>
    <property type="project" value="InterPro"/>
</dbReference>
<reference evidence="4" key="1">
    <citation type="journal article" date="2023" name="Commun. Biol.">
        <title>Genome analysis of Parmales, the sister group of diatoms, reveals the evolutionary specialization of diatoms from phago-mixotrophs to photoautotrophs.</title>
        <authorList>
            <person name="Ban H."/>
            <person name="Sato S."/>
            <person name="Yoshikawa S."/>
            <person name="Yamada K."/>
            <person name="Nakamura Y."/>
            <person name="Ichinomiya M."/>
            <person name="Sato N."/>
            <person name="Blanc-Mathieu R."/>
            <person name="Endo H."/>
            <person name="Kuwata A."/>
            <person name="Ogata H."/>
        </authorList>
    </citation>
    <scope>NUCLEOTIDE SEQUENCE [LARGE SCALE GENOMIC DNA]</scope>
</reference>
<sequence length="1102" mass="119480">MSSSLSALELRPSNTASPTLTAVSVYPCETTSPNRDIFRVAYTVQTSDRACVFEVRTFEIQRKRAGGTNPFGDDDDDEEDDLSVDKERTYSRDSNASSVFDSFEPLPPNSKHSIWASVNLPLSTPPSLIHTIPSLPSDAATSANLSTFSAAISDRYMVGGSSKLLFLAGEGTHNAVRLFPESKYDRIDSHKTWKGITISTADGGSFFGYNSELRGVLELFHPSDRDLNKPFQFFNSSSPTSSPPEVLEVVGDVAVLGSKGIFRAYTKGRKGVMSPTSNEGIIFDFGDAGAKGRGNIVNVTPPPPSSSSLSAFNQRKSVSVFLSCHKSMVVVKVGWNEGAGRVWTGGDEGSRVRKLPSEILSAASFISPSTKRPLLSILLSSKNVMIVDALCLSVPLTTISLDPAPFFDISSVLSPSPLLIVTASDGEARAILPSSLDSRSSEIERCMKLAIDAMGRTGWPLAQFAEALGVSYASASYEGEGVGTTPRDLLAYTATVLGLNIGSDEDGDASLPSTKKRPRHSTAMNALLCLACVSLSSMDETDEETPRIALLAAKHAPSPNQSSSTHTATQKVCTEVSKLLLNTGDSKGVSSTGKAALTEAAFHLFGRAGLYKDAIETLDLLKGSWSKFKYENFACSYLSDLWEAGDKDTCKHVMNKSRSLFETNPSAGLGIFTRASGTLRHAIEPLEVCSFFKTLTLPGGFVADPEATVLPLNTGNAIAAEFLIKAVGLDDYAVAKSHASLEVISNVHDQLCLILLEGIIGEVGEDFEEIPPTAKVYKRRLHEFLKWEHSQYNPETLMDYLPDSFKIEKALLLGRMDNQRDAIDILYSKNNLTEALEFCDTQHAIKESNRSVDIDPDDSMANPESTCAYLPLVEAALDNDCVEDAIEVMVSRRNVIDQGSALRTLPPETPIQALKNFLVPALKSNASKLRQLSVAANLIRARQQELQKLKLSTNLIAQSSLDSVMELKGWKLGVKKGESALMKVSHNNLQNSAQFPFAVELTKHYFKRHVVLQAKINNKGDVNVYECALMVAEVSDDVLQPSVTVSIPLLPPGGTSSSFAVLERRAQAIEAVVLTTEMNWAKGEETFVEDMQDIQLNSKELM</sequence>
<dbReference type="AlphaFoldDB" id="A0A9W7L678"/>
<dbReference type="OrthoDB" id="5325112at2759"/>
<dbReference type="InterPro" id="IPR013040">
    <property type="entry name" value="Coatomer_gsu_app_Ig-like_dom"/>
</dbReference>
<dbReference type="InterPro" id="IPR037067">
    <property type="entry name" value="Coatomer_gsu_app_sf"/>
</dbReference>
<proteinExistence type="predicted"/>
<organism evidence="3 4">
    <name type="scientific">Triparma columacea</name>
    <dbReference type="NCBI Taxonomy" id="722753"/>
    <lineage>
        <taxon>Eukaryota</taxon>
        <taxon>Sar</taxon>
        <taxon>Stramenopiles</taxon>
        <taxon>Ochrophyta</taxon>
        <taxon>Bolidophyceae</taxon>
        <taxon>Parmales</taxon>
        <taxon>Triparmaceae</taxon>
        <taxon>Triparma</taxon>
    </lineage>
</organism>
<evidence type="ECO:0000256" key="1">
    <source>
        <dbReference type="SAM" id="MobiDB-lite"/>
    </source>
</evidence>
<accession>A0A9W7L678</accession>
<dbReference type="GO" id="GO:0006914">
    <property type="term" value="P:autophagy"/>
    <property type="evidence" value="ECO:0007669"/>
    <property type="project" value="TreeGrafter"/>
</dbReference>
<dbReference type="GO" id="GO:0030126">
    <property type="term" value="C:COPI vesicle coat"/>
    <property type="evidence" value="ECO:0007669"/>
    <property type="project" value="InterPro"/>
</dbReference>
<evidence type="ECO:0000313" key="4">
    <source>
        <dbReference type="Proteomes" id="UP001165065"/>
    </source>
</evidence>
<dbReference type="EMBL" id="BRYA01000056">
    <property type="protein sequence ID" value="GMI35581.1"/>
    <property type="molecule type" value="Genomic_DNA"/>
</dbReference>
<dbReference type="PANTHER" id="PTHR12894">
    <property type="entry name" value="CNH DOMAIN CONTAINING"/>
    <property type="match status" value="1"/>
</dbReference>
<keyword evidence="4" id="KW-1185">Reference proteome</keyword>
<feature type="domain" description="Coatomer gamma subunit appendage Ig-like subdomain" evidence="2">
    <location>
        <begin position="996"/>
        <end position="1071"/>
    </location>
</feature>
<dbReference type="InterPro" id="IPR013041">
    <property type="entry name" value="Clathrin_app_Ig-like_sf"/>
</dbReference>
<comment type="caution">
    <text evidence="3">The sequence shown here is derived from an EMBL/GenBank/DDBJ whole genome shotgun (WGS) entry which is preliminary data.</text>
</comment>
<dbReference type="Pfam" id="PF08752">
    <property type="entry name" value="COP-gamma_platf"/>
    <property type="match status" value="1"/>
</dbReference>
<name>A0A9W7L678_9STRA</name>
<dbReference type="GO" id="GO:0034058">
    <property type="term" value="P:endosomal vesicle fusion"/>
    <property type="evidence" value="ECO:0007669"/>
    <property type="project" value="TreeGrafter"/>
</dbReference>
<dbReference type="Gene3D" id="2.60.40.1480">
    <property type="entry name" value="Coatomer, gamma subunit, appendage domain"/>
    <property type="match status" value="1"/>
</dbReference>
<evidence type="ECO:0000259" key="2">
    <source>
        <dbReference type="Pfam" id="PF08752"/>
    </source>
</evidence>
<feature type="region of interest" description="Disordered" evidence="1">
    <location>
        <begin position="65"/>
        <end position="90"/>
    </location>
</feature>
<feature type="compositionally biased region" description="Acidic residues" evidence="1">
    <location>
        <begin position="72"/>
        <end position="82"/>
    </location>
</feature>
<evidence type="ECO:0000313" key="3">
    <source>
        <dbReference type="EMBL" id="GMI35581.1"/>
    </source>
</evidence>
<dbReference type="Proteomes" id="UP001165065">
    <property type="component" value="Unassembled WGS sequence"/>
</dbReference>